<dbReference type="KEGG" id="ccj:UL81_08305"/>
<dbReference type="RefSeq" id="WP_035105370.1">
    <property type="nucleotide sequence ID" value="NZ_CP011311.1"/>
</dbReference>
<accession>A0A0F6QZ33</accession>
<dbReference type="STRING" id="161896.UL81_08305"/>
<proteinExistence type="predicted"/>
<reference evidence="1 2" key="1">
    <citation type="journal article" date="2015" name="Genome Announc.">
        <title>Complete Genome Sequence of Corynebacterium camporealensis DSM 44610, Isolated from the Milk of a Manchega Sheep with Subclinical Mastitis.</title>
        <authorList>
            <person name="Ruckert C."/>
            <person name="Albersmeier A."/>
            <person name="Winkler A."/>
            <person name="Tauch A."/>
        </authorList>
    </citation>
    <scope>NUCLEOTIDE SEQUENCE [LARGE SCALE GENOMIC DNA]</scope>
    <source>
        <strain evidence="1 2">DSM 44610</strain>
    </source>
</reference>
<dbReference type="OrthoDB" id="4409886at2"/>
<sequence>MSNDLSAQLAARFNVEQDDKPAATDSFGELARIITKVTGFEEPERDTRMDSFSSLDRLEIAVRCEEKFGVRIDEELFFSWHTLGDAADYLSAPPSR</sequence>
<dbReference type="InterPro" id="IPR036736">
    <property type="entry name" value="ACP-like_sf"/>
</dbReference>
<evidence type="ECO:0000313" key="1">
    <source>
        <dbReference type="EMBL" id="AKE39613.1"/>
    </source>
</evidence>
<dbReference type="PATRIC" id="fig|161896.4.peg.1625"/>
<dbReference type="HOGENOM" id="CLU_108696_3_0_11"/>
<organism evidence="1 2">
    <name type="scientific">Corynebacterium camporealensis</name>
    <dbReference type="NCBI Taxonomy" id="161896"/>
    <lineage>
        <taxon>Bacteria</taxon>
        <taxon>Bacillati</taxon>
        <taxon>Actinomycetota</taxon>
        <taxon>Actinomycetes</taxon>
        <taxon>Mycobacteriales</taxon>
        <taxon>Corynebacteriaceae</taxon>
        <taxon>Corynebacterium</taxon>
    </lineage>
</organism>
<dbReference type="Gene3D" id="1.10.1200.10">
    <property type="entry name" value="ACP-like"/>
    <property type="match status" value="1"/>
</dbReference>
<dbReference type="SUPFAM" id="SSF47336">
    <property type="entry name" value="ACP-like"/>
    <property type="match status" value="1"/>
</dbReference>
<dbReference type="Proteomes" id="UP000033566">
    <property type="component" value="Chromosome"/>
</dbReference>
<name>A0A0F6QZ33_9CORY</name>
<keyword evidence="2" id="KW-1185">Reference proteome</keyword>
<dbReference type="AlphaFoldDB" id="A0A0F6QZ33"/>
<evidence type="ECO:0000313" key="2">
    <source>
        <dbReference type="Proteomes" id="UP000033566"/>
    </source>
</evidence>
<dbReference type="InterPro" id="IPR009081">
    <property type="entry name" value="PP-bd_ACP"/>
</dbReference>
<protein>
    <submittedName>
        <fullName evidence="1">Acyl carrier protein</fullName>
    </submittedName>
</protein>
<dbReference type="Pfam" id="PF00550">
    <property type="entry name" value="PP-binding"/>
    <property type="match status" value="1"/>
</dbReference>
<dbReference type="EMBL" id="CP011311">
    <property type="protein sequence ID" value="AKE39613.1"/>
    <property type="molecule type" value="Genomic_DNA"/>
</dbReference>
<gene>
    <name evidence="1" type="ORF">UL81_08305</name>
</gene>